<sequence>MWTEVKNKSGTDTSNGTNLKMVDPDLLTWQLLHTVQQRNGSTAEATRPSSTEDSLSRSSGLIPGAIAATVFIAFLLALYAVLWKCMVSPPQRHKENTREYDTDQDLSINPSKETDSTAWMRHQFYCVLVARVGSKLHVDVKQTLFGSVTDEDVHRTPNRVNQTRGQYRFEEKEVVLWKTELE</sequence>
<name>A0ACD3QAF6_LARCR</name>
<organism evidence="1 2">
    <name type="scientific">Larimichthys crocea</name>
    <name type="common">Large yellow croaker</name>
    <name type="synonym">Pseudosciaena crocea</name>
    <dbReference type="NCBI Taxonomy" id="215358"/>
    <lineage>
        <taxon>Eukaryota</taxon>
        <taxon>Metazoa</taxon>
        <taxon>Chordata</taxon>
        <taxon>Craniata</taxon>
        <taxon>Vertebrata</taxon>
        <taxon>Euteleostomi</taxon>
        <taxon>Actinopterygii</taxon>
        <taxon>Neopterygii</taxon>
        <taxon>Teleostei</taxon>
        <taxon>Neoteleostei</taxon>
        <taxon>Acanthomorphata</taxon>
        <taxon>Eupercaria</taxon>
        <taxon>Sciaenidae</taxon>
        <taxon>Larimichthys</taxon>
    </lineage>
</organism>
<comment type="caution">
    <text evidence="1">The sequence shown here is derived from an EMBL/GenBank/DDBJ whole genome shotgun (WGS) entry which is preliminary data.</text>
</comment>
<dbReference type="Proteomes" id="UP000793456">
    <property type="component" value="Chromosome XXII"/>
</dbReference>
<dbReference type="EMBL" id="CM011695">
    <property type="protein sequence ID" value="TMS04113.1"/>
    <property type="molecule type" value="Genomic_DNA"/>
</dbReference>
<accession>A0ACD3QAF6</accession>
<reference evidence="1" key="1">
    <citation type="submission" date="2018-11" db="EMBL/GenBank/DDBJ databases">
        <title>The sequence and de novo assembly of Larimichthys crocea genome using PacBio and Hi-C technologies.</title>
        <authorList>
            <person name="Xu P."/>
            <person name="Chen B."/>
            <person name="Zhou Z."/>
            <person name="Ke Q."/>
            <person name="Wu Y."/>
            <person name="Bai H."/>
            <person name="Pu F."/>
        </authorList>
    </citation>
    <scope>NUCLEOTIDE SEQUENCE</scope>
    <source>
        <tissue evidence="1">Muscle</tissue>
    </source>
</reference>
<evidence type="ECO:0000313" key="2">
    <source>
        <dbReference type="Proteomes" id="UP000793456"/>
    </source>
</evidence>
<evidence type="ECO:0000313" key="1">
    <source>
        <dbReference type="EMBL" id="TMS04113.1"/>
    </source>
</evidence>
<keyword evidence="2" id="KW-1185">Reference proteome</keyword>
<gene>
    <name evidence="1" type="ORF">E3U43_001002</name>
</gene>
<protein>
    <submittedName>
        <fullName evidence="1">Uncharacterized protein</fullName>
    </submittedName>
</protein>
<proteinExistence type="predicted"/>